<accession>A0A2V2MQS9</accession>
<proteinExistence type="inferred from homology"/>
<organism evidence="6 7">
    <name type="scientific">Methanospirillum stamsii</name>
    <dbReference type="NCBI Taxonomy" id="1277351"/>
    <lineage>
        <taxon>Archaea</taxon>
        <taxon>Methanobacteriati</taxon>
        <taxon>Methanobacteriota</taxon>
        <taxon>Stenosarchaea group</taxon>
        <taxon>Methanomicrobia</taxon>
        <taxon>Methanomicrobiales</taxon>
        <taxon>Methanospirillaceae</taxon>
        <taxon>Methanospirillum</taxon>
    </lineage>
</organism>
<protein>
    <submittedName>
        <fullName evidence="6">DUF86 domain-containing protein</fullName>
    </submittedName>
</protein>
<evidence type="ECO:0000256" key="4">
    <source>
        <dbReference type="ARBA" id="ARBA00022801"/>
    </source>
</evidence>
<evidence type="ECO:0000256" key="1">
    <source>
        <dbReference type="ARBA" id="ARBA00022553"/>
    </source>
</evidence>
<comment type="caution">
    <text evidence="6">The sequence shown here is derived from an EMBL/GenBank/DDBJ whole genome shotgun (WGS) entry which is preliminary data.</text>
</comment>
<dbReference type="AlphaFoldDB" id="A0A2V2MQS9"/>
<keyword evidence="4" id="KW-0378">Hydrolase</keyword>
<dbReference type="GO" id="GO:0004540">
    <property type="term" value="F:RNA nuclease activity"/>
    <property type="evidence" value="ECO:0007669"/>
    <property type="project" value="InterPro"/>
</dbReference>
<dbReference type="InterPro" id="IPR037038">
    <property type="entry name" value="HepT-like_sf"/>
</dbReference>
<evidence type="ECO:0000256" key="5">
    <source>
        <dbReference type="ARBA" id="ARBA00024207"/>
    </source>
</evidence>
<dbReference type="NCBIfam" id="NF047751">
    <property type="entry name" value="HepT_toxin"/>
    <property type="match status" value="1"/>
</dbReference>
<reference evidence="6 7" key="1">
    <citation type="submission" date="2018-05" db="EMBL/GenBank/DDBJ databases">
        <title>Draft genome of Methanospirillum stamsii Pt1.</title>
        <authorList>
            <person name="Dueholm M.S."/>
            <person name="Nielsen P.H."/>
            <person name="Bakmann L.F."/>
            <person name="Otzen D.E."/>
        </authorList>
    </citation>
    <scope>NUCLEOTIDE SEQUENCE [LARGE SCALE GENOMIC DNA]</scope>
    <source>
        <strain evidence="6 7">Pt1</strain>
    </source>
</reference>
<dbReference type="EMBL" id="QGMZ01000041">
    <property type="protein sequence ID" value="PWR70502.1"/>
    <property type="molecule type" value="Genomic_DNA"/>
</dbReference>
<keyword evidence="7" id="KW-1185">Reference proteome</keyword>
<evidence type="ECO:0000313" key="6">
    <source>
        <dbReference type="EMBL" id="PWR70502.1"/>
    </source>
</evidence>
<dbReference type="InterPro" id="IPR052379">
    <property type="entry name" value="Type_VII_TA_RNase"/>
</dbReference>
<name>A0A2V2MQS9_9EURY</name>
<comment type="similarity">
    <text evidence="5">Belongs to the HepT RNase toxin family.</text>
</comment>
<evidence type="ECO:0000256" key="3">
    <source>
        <dbReference type="ARBA" id="ARBA00022722"/>
    </source>
</evidence>
<keyword evidence="3" id="KW-0540">Nuclease</keyword>
<keyword evidence="1" id="KW-0597">Phosphoprotein</keyword>
<dbReference type="InterPro" id="IPR008201">
    <property type="entry name" value="HepT-like"/>
</dbReference>
<keyword evidence="2" id="KW-1277">Toxin-antitoxin system</keyword>
<dbReference type="PANTHER" id="PTHR33397">
    <property type="entry name" value="UPF0331 PROTEIN YUTE"/>
    <property type="match status" value="1"/>
</dbReference>
<gene>
    <name evidence="6" type="ORF">DLD82_15525</name>
</gene>
<dbReference type="PANTHER" id="PTHR33397:SF5">
    <property type="entry name" value="RNASE YUTE-RELATED"/>
    <property type="match status" value="1"/>
</dbReference>
<sequence length="146" mass="17151">MRIVRREKIRYLLSEIDESLTLIRNNLPENQDLNDFLALGLLKDGLYKRLEYVLQSIFDICAILNRDLKLGIPQNDEDILTNLAKIEIIDARLLDTLRNMKGMRNILVHQYGRINDEIIFEVLMTKIDDIEFFCQSIVKLLDSNQK</sequence>
<evidence type="ECO:0000256" key="2">
    <source>
        <dbReference type="ARBA" id="ARBA00022649"/>
    </source>
</evidence>
<evidence type="ECO:0000313" key="7">
    <source>
        <dbReference type="Proteomes" id="UP000245934"/>
    </source>
</evidence>
<dbReference type="GO" id="GO:0016787">
    <property type="term" value="F:hydrolase activity"/>
    <property type="evidence" value="ECO:0007669"/>
    <property type="project" value="UniProtKB-KW"/>
</dbReference>
<dbReference type="Proteomes" id="UP000245934">
    <property type="component" value="Unassembled WGS sequence"/>
</dbReference>
<dbReference type="Gene3D" id="1.20.120.580">
    <property type="entry name" value="bsu32300-like"/>
    <property type="match status" value="1"/>
</dbReference>
<dbReference type="Pfam" id="PF01934">
    <property type="entry name" value="HepT-like"/>
    <property type="match status" value="1"/>
</dbReference>
<dbReference type="GO" id="GO:0110001">
    <property type="term" value="C:toxin-antitoxin complex"/>
    <property type="evidence" value="ECO:0007669"/>
    <property type="project" value="InterPro"/>
</dbReference>